<dbReference type="STRING" id="1353952.A0A165FIZ2"/>
<feature type="signal peptide" evidence="3">
    <location>
        <begin position="1"/>
        <end position="18"/>
    </location>
</feature>
<accession>A0A165FIZ2</accession>
<keyword evidence="6" id="KW-1185">Reference proteome</keyword>
<dbReference type="AlphaFoldDB" id="A0A165FIZ2"/>
<dbReference type="Proteomes" id="UP000076842">
    <property type="component" value="Unassembled WGS sequence"/>
</dbReference>
<gene>
    <name evidence="5" type="ORF">CALCODRAFT_496983</name>
</gene>
<dbReference type="PANTHER" id="PTHR46640:SF1">
    <property type="entry name" value="FUNGAL LIPASE-LIKE DOMAIN-CONTAINING PROTEIN-RELATED"/>
    <property type="match status" value="1"/>
</dbReference>
<protein>
    <submittedName>
        <fullName evidence="5">Alpha/beta-hydrolase</fullName>
    </submittedName>
</protein>
<feature type="chain" id="PRO_5007857807" evidence="3">
    <location>
        <begin position="19"/>
        <end position="308"/>
    </location>
</feature>
<sequence>MHLLSLLSLALWLSSVYSAPTLLGLIGPFSTQATTPESASALDALTPLANFAEQAYCSIDQVTSRSCGAPCDATPGVTVLASGGDGDETPQWYVAHDATSQSIIVAHQGTHPTNLLSVLNDLEVLPSPLNHTLFPQTSIAVLVHTGFQLAFERSIDAIDHAVISALQQYSLSSVQVTGHSLGAALGVLNGVHLAQVLPPSISVRTTVFGLPRMGNPAWATMVDATLSGPNPPLIHMSNKLDLFPNIPPQLLGWQHPQGEVYIEPESGDVVACAGEENINCASGNLLPLVIADHAGPYAGVLLGGHGCT</sequence>
<dbReference type="InParanoid" id="A0A165FIZ2"/>
<dbReference type="SUPFAM" id="SSF53474">
    <property type="entry name" value="alpha/beta-Hydrolases"/>
    <property type="match status" value="1"/>
</dbReference>
<evidence type="ECO:0000256" key="2">
    <source>
        <dbReference type="ARBA" id="ARBA00022801"/>
    </source>
</evidence>
<dbReference type="InterPro" id="IPR029058">
    <property type="entry name" value="AB_hydrolase_fold"/>
</dbReference>
<dbReference type="PANTHER" id="PTHR46640">
    <property type="entry name" value="TRIACYLGLYCEROL LIPASE, PUTATIVE (AFU_ORTHOLOGUE AFUA_6G06510)-RELATED"/>
    <property type="match status" value="1"/>
</dbReference>
<evidence type="ECO:0000313" key="5">
    <source>
        <dbReference type="EMBL" id="KZT56817.1"/>
    </source>
</evidence>
<keyword evidence="2 5" id="KW-0378">Hydrolase</keyword>
<evidence type="ECO:0000256" key="3">
    <source>
        <dbReference type="SAM" id="SignalP"/>
    </source>
</evidence>
<dbReference type="GO" id="GO:0006629">
    <property type="term" value="P:lipid metabolic process"/>
    <property type="evidence" value="ECO:0007669"/>
    <property type="project" value="InterPro"/>
</dbReference>
<feature type="domain" description="Fungal lipase-type" evidence="4">
    <location>
        <begin position="105"/>
        <end position="249"/>
    </location>
</feature>
<dbReference type="EMBL" id="KV423972">
    <property type="protein sequence ID" value="KZT56817.1"/>
    <property type="molecule type" value="Genomic_DNA"/>
</dbReference>
<evidence type="ECO:0000259" key="4">
    <source>
        <dbReference type="Pfam" id="PF01764"/>
    </source>
</evidence>
<dbReference type="Gene3D" id="3.40.50.1820">
    <property type="entry name" value="alpha/beta hydrolase"/>
    <property type="match status" value="1"/>
</dbReference>
<dbReference type="OrthoDB" id="426718at2759"/>
<dbReference type="GO" id="GO:0016787">
    <property type="term" value="F:hydrolase activity"/>
    <property type="evidence" value="ECO:0007669"/>
    <property type="project" value="UniProtKB-KW"/>
</dbReference>
<evidence type="ECO:0000313" key="6">
    <source>
        <dbReference type="Proteomes" id="UP000076842"/>
    </source>
</evidence>
<reference evidence="5 6" key="1">
    <citation type="journal article" date="2016" name="Mol. Biol. Evol.">
        <title>Comparative Genomics of Early-Diverging Mushroom-Forming Fungi Provides Insights into the Origins of Lignocellulose Decay Capabilities.</title>
        <authorList>
            <person name="Nagy L.G."/>
            <person name="Riley R."/>
            <person name="Tritt A."/>
            <person name="Adam C."/>
            <person name="Daum C."/>
            <person name="Floudas D."/>
            <person name="Sun H."/>
            <person name="Yadav J.S."/>
            <person name="Pangilinan J."/>
            <person name="Larsson K.H."/>
            <person name="Matsuura K."/>
            <person name="Barry K."/>
            <person name="Labutti K."/>
            <person name="Kuo R."/>
            <person name="Ohm R.A."/>
            <person name="Bhattacharya S.S."/>
            <person name="Shirouzu T."/>
            <person name="Yoshinaga Y."/>
            <person name="Martin F.M."/>
            <person name="Grigoriev I.V."/>
            <person name="Hibbett D.S."/>
        </authorList>
    </citation>
    <scope>NUCLEOTIDE SEQUENCE [LARGE SCALE GENOMIC DNA]</scope>
    <source>
        <strain evidence="5 6">HHB12733</strain>
    </source>
</reference>
<dbReference type="InterPro" id="IPR002921">
    <property type="entry name" value="Fungal_lipase-type"/>
</dbReference>
<keyword evidence="1 3" id="KW-0732">Signal</keyword>
<proteinExistence type="predicted"/>
<organism evidence="5 6">
    <name type="scientific">Calocera cornea HHB12733</name>
    <dbReference type="NCBI Taxonomy" id="1353952"/>
    <lineage>
        <taxon>Eukaryota</taxon>
        <taxon>Fungi</taxon>
        <taxon>Dikarya</taxon>
        <taxon>Basidiomycota</taxon>
        <taxon>Agaricomycotina</taxon>
        <taxon>Dacrymycetes</taxon>
        <taxon>Dacrymycetales</taxon>
        <taxon>Dacrymycetaceae</taxon>
        <taxon>Calocera</taxon>
    </lineage>
</organism>
<dbReference type="Pfam" id="PF01764">
    <property type="entry name" value="Lipase_3"/>
    <property type="match status" value="1"/>
</dbReference>
<dbReference type="InterPro" id="IPR051299">
    <property type="entry name" value="AB_hydrolase_lip/est"/>
</dbReference>
<name>A0A165FIZ2_9BASI</name>
<evidence type="ECO:0000256" key="1">
    <source>
        <dbReference type="ARBA" id="ARBA00022729"/>
    </source>
</evidence>
<dbReference type="CDD" id="cd00519">
    <property type="entry name" value="Lipase_3"/>
    <property type="match status" value="1"/>
</dbReference>